<dbReference type="Pfam" id="PF00023">
    <property type="entry name" value="Ank"/>
    <property type="match status" value="1"/>
</dbReference>
<dbReference type="PROSITE" id="PS50088">
    <property type="entry name" value="ANK_REPEAT"/>
    <property type="match status" value="2"/>
</dbReference>
<evidence type="ECO:0000313" key="5">
    <source>
        <dbReference type="EMBL" id="KAK7493848.1"/>
    </source>
</evidence>
<keyword evidence="2 3" id="KW-0040">ANK repeat</keyword>
<comment type="caution">
    <text evidence="5">The sequence shown here is derived from an EMBL/GenBank/DDBJ whole genome shotgun (WGS) entry which is preliminary data.</text>
</comment>
<accession>A0ABD0L3P2</accession>
<name>A0ABD0L3P2_9CAEN</name>
<dbReference type="AlphaFoldDB" id="A0ABD0L3P2"/>
<evidence type="ECO:0000256" key="2">
    <source>
        <dbReference type="ARBA" id="ARBA00023043"/>
    </source>
</evidence>
<dbReference type="PROSITE" id="PS50297">
    <property type="entry name" value="ANK_REP_REGION"/>
    <property type="match status" value="2"/>
</dbReference>
<dbReference type="Proteomes" id="UP001519460">
    <property type="component" value="Unassembled WGS sequence"/>
</dbReference>
<dbReference type="PANTHER" id="PTHR24173:SF74">
    <property type="entry name" value="ANKYRIN REPEAT DOMAIN-CONTAINING PROTEIN 16"/>
    <property type="match status" value="1"/>
</dbReference>
<keyword evidence="6" id="KW-1185">Reference proteome</keyword>
<feature type="compositionally biased region" description="Low complexity" evidence="4">
    <location>
        <begin position="333"/>
        <end position="345"/>
    </location>
</feature>
<feature type="region of interest" description="Disordered" evidence="4">
    <location>
        <begin position="328"/>
        <end position="354"/>
    </location>
</feature>
<gene>
    <name evidence="5" type="ORF">BaRGS_00014989</name>
</gene>
<dbReference type="SUPFAM" id="SSF48403">
    <property type="entry name" value="Ankyrin repeat"/>
    <property type="match status" value="1"/>
</dbReference>
<dbReference type="InterPro" id="IPR036770">
    <property type="entry name" value="Ankyrin_rpt-contain_sf"/>
</dbReference>
<protein>
    <recommendedName>
        <fullName evidence="7">Ankyrin repeat protein</fullName>
    </recommendedName>
</protein>
<feature type="repeat" description="ANK" evidence="3">
    <location>
        <begin position="29"/>
        <end position="61"/>
    </location>
</feature>
<reference evidence="5 6" key="1">
    <citation type="journal article" date="2023" name="Sci. Data">
        <title>Genome assembly of the Korean intertidal mud-creeper Batillaria attramentaria.</title>
        <authorList>
            <person name="Patra A.K."/>
            <person name="Ho P.T."/>
            <person name="Jun S."/>
            <person name="Lee S.J."/>
            <person name="Kim Y."/>
            <person name="Won Y.J."/>
        </authorList>
    </citation>
    <scope>NUCLEOTIDE SEQUENCE [LARGE SCALE GENOMIC DNA]</scope>
    <source>
        <strain evidence="5">Wonlab-2016</strain>
    </source>
</reference>
<proteinExistence type="predicted"/>
<sequence length="427" mass="47738">MAASLADFVALDALLKSRHHIKVDVPDFRGWTALSYAARALAPDLVKTLLNAGANVNHLSISTIKEEDGSPLHLALHVCPFAYFQCHWCGSYFLLTASERPLQTVLALLDSSAGLVDQRDSLGRTALMMACKHDHEAAVIELLEKGADPDLEDHEGRTALWWACAGCCQNPPRALSTILLTRVPRRVLSIPWDDPRSPLAITTTVMDDTVHQILFCAGVSNYKELTRLRQRLVQEERIDEEEAATIKKTRVALEQCLSRPRMLQDICLLTVVRSLCHLTKPSERNDAFESLELNPGVWKRMVGMGIAFCAKPWRKFVMALPPPDEEDLFHTFSPCSEDGQSSGSSSPPPDEEQLSDDLCLYTYEEQGSDVPCLSANEEHVSDEEQVLDDPCLSTNEEQELDVPCLSTYEDEVLDYHVPLYKRRGSFM</sequence>
<keyword evidence="1" id="KW-0677">Repeat</keyword>
<dbReference type="InterPro" id="IPR002110">
    <property type="entry name" value="Ankyrin_rpt"/>
</dbReference>
<evidence type="ECO:0008006" key="7">
    <source>
        <dbReference type="Google" id="ProtNLM"/>
    </source>
</evidence>
<dbReference type="EMBL" id="JACVVK020000089">
    <property type="protein sequence ID" value="KAK7493848.1"/>
    <property type="molecule type" value="Genomic_DNA"/>
</dbReference>
<dbReference type="Pfam" id="PF12796">
    <property type="entry name" value="Ank_2"/>
    <property type="match status" value="1"/>
</dbReference>
<dbReference type="Gene3D" id="1.25.40.20">
    <property type="entry name" value="Ankyrin repeat-containing domain"/>
    <property type="match status" value="1"/>
</dbReference>
<evidence type="ECO:0000256" key="4">
    <source>
        <dbReference type="SAM" id="MobiDB-lite"/>
    </source>
</evidence>
<dbReference type="SMART" id="SM00248">
    <property type="entry name" value="ANK"/>
    <property type="match status" value="3"/>
</dbReference>
<evidence type="ECO:0000313" key="6">
    <source>
        <dbReference type="Proteomes" id="UP001519460"/>
    </source>
</evidence>
<evidence type="ECO:0000256" key="1">
    <source>
        <dbReference type="ARBA" id="ARBA00022737"/>
    </source>
</evidence>
<dbReference type="PANTHER" id="PTHR24173">
    <property type="entry name" value="ANKYRIN REPEAT CONTAINING"/>
    <property type="match status" value="1"/>
</dbReference>
<feature type="repeat" description="ANK" evidence="3">
    <location>
        <begin position="122"/>
        <end position="154"/>
    </location>
</feature>
<organism evidence="5 6">
    <name type="scientific">Batillaria attramentaria</name>
    <dbReference type="NCBI Taxonomy" id="370345"/>
    <lineage>
        <taxon>Eukaryota</taxon>
        <taxon>Metazoa</taxon>
        <taxon>Spiralia</taxon>
        <taxon>Lophotrochozoa</taxon>
        <taxon>Mollusca</taxon>
        <taxon>Gastropoda</taxon>
        <taxon>Caenogastropoda</taxon>
        <taxon>Sorbeoconcha</taxon>
        <taxon>Cerithioidea</taxon>
        <taxon>Batillariidae</taxon>
        <taxon>Batillaria</taxon>
    </lineage>
</organism>
<evidence type="ECO:0000256" key="3">
    <source>
        <dbReference type="PROSITE-ProRule" id="PRU00023"/>
    </source>
</evidence>